<dbReference type="SUPFAM" id="SSF69572">
    <property type="entry name" value="Activating enzymes of the ubiquitin-like proteins"/>
    <property type="match status" value="1"/>
</dbReference>
<organism evidence="2 3">
    <name type="scientific">Nakaseomyces bracarensis</name>
    <dbReference type="NCBI Taxonomy" id="273131"/>
    <lineage>
        <taxon>Eukaryota</taxon>
        <taxon>Fungi</taxon>
        <taxon>Dikarya</taxon>
        <taxon>Ascomycota</taxon>
        <taxon>Saccharomycotina</taxon>
        <taxon>Saccharomycetes</taxon>
        <taxon>Saccharomycetales</taxon>
        <taxon>Saccharomycetaceae</taxon>
        <taxon>Nakaseomyces</taxon>
    </lineage>
</organism>
<dbReference type="Proteomes" id="UP001623330">
    <property type="component" value="Unassembled WGS sequence"/>
</dbReference>
<dbReference type="Gene3D" id="3.40.50.720">
    <property type="entry name" value="NAD(P)-binding Rossmann-like Domain"/>
    <property type="match status" value="1"/>
</dbReference>
<comment type="pathway">
    <text evidence="1">Protein modification.</text>
</comment>
<proteinExistence type="predicted"/>
<name>A0ABR4NXJ2_9SACH</name>
<dbReference type="Gene3D" id="3.50.50.80">
    <property type="entry name" value="Ubiquitin-activating enzyme E1, inactive adenylation domain, subdomain 1"/>
    <property type="match status" value="1"/>
</dbReference>
<protein>
    <recommendedName>
        <fullName evidence="4">NEDD8-activating enzyme E1 regulatory subunit</fullName>
    </recommendedName>
</protein>
<dbReference type="InterPro" id="IPR042449">
    <property type="entry name" value="Ub-E1_IAD_1"/>
</dbReference>
<keyword evidence="3" id="KW-1185">Reference proteome</keyword>
<evidence type="ECO:0000313" key="3">
    <source>
        <dbReference type="Proteomes" id="UP001623330"/>
    </source>
</evidence>
<sequence>MVEIFDRYDRQLRLWGTYGQQLIENSHIITIIDNNSKDTHNLVYETWKNLILTGTKHLSLVNLSGQEFPLPMEDLKQLNDDVELTCTKILTEETYPTILLNIEEKLQHEIFRKSKFVVISCNVTGMVGHIQNYLPKMHLVFNSHNDHSVNDLRLKDPWPEYEYYLNSFNETLSDKYNASSVPYPVILYQILKKTDGSIKTKDIKEQLDGFYLSKINENAIYDLNFEQAKRFAYICNAHDKFIPDVIEPLLENVERNQNMTHEPEEEKYFVLLVALRKFLSDYQSIPFSGELPDLESSTENFNKLKMIYNNKFNVDHNIFRKYLSTLYQSSISTEESTSFLKNLSNICYLNFSTDMSAFNMLPAIQAEEFKDYWELYTTKKLPANIKTRKILSTNSYSSTKFFAGLVSQEMIKFITHQYIPIENVFLFNAFSNYSETIKL</sequence>
<evidence type="ECO:0008006" key="4">
    <source>
        <dbReference type="Google" id="ProtNLM"/>
    </source>
</evidence>
<evidence type="ECO:0000313" key="2">
    <source>
        <dbReference type="EMBL" id="KAL3233623.1"/>
    </source>
</evidence>
<dbReference type="EMBL" id="JBEVYD010000004">
    <property type="protein sequence ID" value="KAL3233623.1"/>
    <property type="molecule type" value="Genomic_DNA"/>
</dbReference>
<reference evidence="2 3" key="1">
    <citation type="submission" date="2024-05" db="EMBL/GenBank/DDBJ databases">
        <title>Long read based assembly of the Candida bracarensis genome reveals expanded adhesin content.</title>
        <authorList>
            <person name="Marcet-Houben M."/>
            <person name="Ksiezopolska E."/>
            <person name="Gabaldon T."/>
        </authorList>
    </citation>
    <scope>NUCLEOTIDE SEQUENCE [LARGE SCALE GENOMIC DNA]</scope>
    <source>
        <strain evidence="2 3">CBM6</strain>
    </source>
</reference>
<gene>
    <name evidence="2" type="ORF">RNJ44_03663</name>
</gene>
<accession>A0ABR4NXJ2</accession>
<evidence type="ECO:0000256" key="1">
    <source>
        <dbReference type="ARBA" id="ARBA00043952"/>
    </source>
</evidence>
<dbReference type="InterPro" id="IPR035985">
    <property type="entry name" value="Ubiquitin-activating_enz"/>
</dbReference>
<comment type="caution">
    <text evidence="2">The sequence shown here is derived from an EMBL/GenBank/DDBJ whole genome shotgun (WGS) entry which is preliminary data.</text>
</comment>